<feature type="region of interest" description="Disordered" evidence="1">
    <location>
        <begin position="181"/>
        <end position="211"/>
    </location>
</feature>
<comment type="caution">
    <text evidence="3">The sequence shown here is derived from an EMBL/GenBank/DDBJ whole genome shotgun (WGS) entry which is preliminary data.</text>
</comment>
<dbReference type="InParanoid" id="A0A4Q1BD27"/>
<dbReference type="Proteomes" id="UP000289152">
    <property type="component" value="Unassembled WGS sequence"/>
</dbReference>
<proteinExistence type="predicted"/>
<sequence length="1076" mass="123034">MPAVPANTPSNSARTEQGPLPQPEPSPAVVHTSSHDTSHVLPRRFLGPIPENIINSDEVEEKRRRLINLRRRALKRFYHLDRESRHVGVSWGDASSEGSGHLINYMNRIRKGRVLSDDTGNEDEEIDMDSPDEGSSNWNRAKRKNEKKKRKDMWIGGSFDIGREFNPAPHPQIQIQEIPPFHDDHHKLPTNDKSRTPQRPPNRTKDTQETFVTARTRFTDPTASTSSVRLHDQVGYHVEEPRASTSSRSLELVSPDHRTSQASSLRPLVSARLDEVPVTTTNGEDGLTPLKTRPSNQSLGKRLKSALRKSSSLTVAGPETRSDTPGRLGVEAPTKSKSVQFPVNPVDVVREGEEEIEPRKGNKAPVDPEVVLSREGDEAEGTSAGAAVDLAENDEDERELVSPGEVIMRDRMLVGVGYHHEEPLPFFDEAQQRRNPCQRMERLKEYIVVLRQGRVELYQDWRLPWQEHFKNQKRLAFIIPLQPGRTSITIFNSTDMTLCLTTSAGRLHDDLEHMFQSSRSTTIKDRLSHSKQVQWLRRRRQGTHVFILKIPERSRSLDWFWECWRELGGELPSWLDINVSELSMSIRLHLPQDEDEVGGKHMTKQFSQVNTVNTCFEMIKEVIDVEDLERQRSVYGRENVDLRLCWKSPSGELDWVAYDDTVEGKSRNWALLAGVSRCQNERTPGTLELRPAGHRPRFLRLEDGTSLIEPPGIEGYLIRHKSPTSPREHVYLSTHEGNIYTSTMKNAHPPLTPGKESHTPRDLFPEVFDTFQHEESERMSFFLQHSVGSVDLRSIEEVELLPVTWGRGPGGRSARSFELALSNETVKFEAHTTQSAEEWVQGLKRLVEYWKRRHRVDARQRMDALEVTASHDPFAGTELGKGSDVILTDIWDWCTLKGCTPVCQAGRLFVKRGPYRKFRHRYIVLSGGCIITFKIKSSQPFQHRKSRWPLFGAYVYSGMLAVDELHVAQDQDAFTTRHRVYQDGLQSCDGTEDTTFCIRFLLPENGWGKRHPWEEGGIIQPPQLSEKPPALLIFRARSKLERDRWVWAINAEMERQSRSHVEMGNTLRNFGQVPVR</sequence>
<dbReference type="STRING" id="5217.A0A4Q1BD27"/>
<feature type="region of interest" description="Disordered" evidence="1">
    <location>
        <begin position="116"/>
        <end position="168"/>
    </location>
</feature>
<dbReference type="OrthoDB" id="5579281at2759"/>
<dbReference type="GO" id="GO:1902657">
    <property type="term" value="P:protein localization to prospore membrane"/>
    <property type="evidence" value="ECO:0007669"/>
    <property type="project" value="InterPro"/>
</dbReference>
<dbReference type="Pfam" id="PF23207">
    <property type="entry name" value="PH_SPO71"/>
    <property type="match status" value="1"/>
</dbReference>
<dbReference type="VEuPathDB" id="FungiDB:TREMEDRAFT_25253"/>
<dbReference type="PANTHER" id="PTHR28076:SF1">
    <property type="entry name" value="PROSPORE MEMBRANE ADAPTER PROTEIN SPO71"/>
    <property type="match status" value="1"/>
</dbReference>
<dbReference type="SMART" id="SM00233">
    <property type="entry name" value="PH"/>
    <property type="match status" value="2"/>
</dbReference>
<evidence type="ECO:0000313" key="3">
    <source>
        <dbReference type="EMBL" id="RXK35746.1"/>
    </source>
</evidence>
<feature type="compositionally biased region" description="Basic and acidic residues" evidence="1">
    <location>
        <begin position="181"/>
        <end position="195"/>
    </location>
</feature>
<dbReference type="Gene3D" id="2.30.29.30">
    <property type="entry name" value="Pleckstrin-homology domain (PH domain)/Phosphotyrosine-binding domain (PTB)"/>
    <property type="match status" value="1"/>
</dbReference>
<feature type="domain" description="PH" evidence="2">
    <location>
        <begin position="901"/>
        <end position="1054"/>
    </location>
</feature>
<feature type="compositionally biased region" description="Basic residues" evidence="1">
    <location>
        <begin position="140"/>
        <end position="151"/>
    </location>
</feature>
<gene>
    <name evidence="3" type="ORF">M231_06987</name>
</gene>
<feature type="domain" description="PH" evidence="2">
    <location>
        <begin position="817"/>
        <end position="848"/>
    </location>
</feature>
<feature type="region of interest" description="Disordered" evidence="1">
    <location>
        <begin position="277"/>
        <end position="335"/>
    </location>
</feature>
<feature type="region of interest" description="Disordered" evidence="1">
    <location>
        <begin position="239"/>
        <end position="264"/>
    </location>
</feature>
<dbReference type="Pfam" id="PF15404">
    <property type="entry name" value="PH_4"/>
    <property type="match status" value="1"/>
</dbReference>
<dbReference type="AlphaFoldDB" id="A0A4Q1BD27"/>
<organism evidence="3 4">
    <name type="scientific">Tremella mesenterica</name>
    <name type="common">Jelly fungus</name>
    <dbReference type="NCBI Taxonomy" id="5217"/>
    <lineage>
        <taxon>Eukaryota</taxon>
        <taxon>Fungi</taxon>
        <taxon>Dikarya</taxon>
        <taxon>Basidiomycota</taxon>
        <taxon>Agaricomycotina</taxon>
        <taxon>Tremellomycetes</taxon>
        <taxon>Tremellales</taxon>
        <taxon>Tremellaceae</taxon>
        <taxon>Tremella</taxon>
    </lineage>
</organism>
<keyword evidence="4" id="KW-1185">Reference proteome</keyword>
<dbReference type="EMBL" id="SDIL01000123">
    <property type="protein sequence ID" value="RXK35746.1"/>
    <property type="molecule type" value="Genomic_DNA"/>
</dbReference>
<evidence type="ECO:0000313" key="4">
    <source>
        <dbReference type="Proteomes" id="UP000289152"/>
    </source>
</evidence>
<dbReference type="SUPFAM" id="SSF50729">
    <property type="entry name" value="PH domain-like"/>
    <property type="match status" value="1"/>
</dbReference>
<evidence type="ECO:0000259" key="2">
    <source>
        <dbReference type="PROSITE" id="PS50003"/>
    </source>
</evidence>
<dbReference type="InterPro" id="IPR011993">
    <property type="entry name" value="PH-like_dom_sf"/>
</dbReference>
<dbReference type="InterPro" id="IPR040345">
    <property type="entry name" value="Mug56/Spo71"/>
</dbReference>
<feature type="region of interest" description="Disordered" evidence="1">
    <location>
        <begin position="1"/>
        <end position="43"/>
    </location>
</feature>
<name>A0A4Q1BD27_TREME</name>
<dbReference type="PANTHER" id="PTHR28076">
    <property type="entry name" value="SPORULATION-SPECIFIC PROTEIN 71"/>
    <property type="match status" value="1"/>
</dbReference>
<accession>A0A4Q1BD27</accession>
<reference evidence="3 4" key="1">
    <citation type="submission" date="2016-06" db="EMBL/GenBank/DDBJ databases">
        <title>Evolution of pathogenesis and genome organization in the Tremellales.</title>
        <authorList>
            <person name="Cuomo C."/>
            <person name="Litvintseva A."/>
            <person name="Heitman J."/>
            <person name="Chen Y."/>
            <person name="Sun S."/>
            <person name="Springer D."/>
            <person name="Dromer F."/>
            <person name="Young S."/>
            <person name="Zeng Q."/>
            <person name="Chapman S."/>
            <person name="Gujja S."/>
            <person name="Saif S."/>
            <person name="Birren B."/>
        </authorList>
    </citation>
    <scope>NUCLEOTIDE SEQUENCE [LARGE SCALE GENOMIC DNA]</scope>
    <source>
        <strain evidence="3 4">ATCC 28783</strain>
    </source>
</reference>
<dbReference type="InterPro" id="IPR039486">
    <property type="entry name" value="Mug56/Spo71_PH"/>
</dbReference>
<dbReference type="PROSITE" id="PS50003">
    <property type="entry name" value="PH_DOMAIN"/>
    <property type="match status" value="2"/>
</dbReference>
<evidence type="ECO:0000256" key="1">
    <source>
        <dbReference type="SAM" id="MobiDB-lite"/>
    </source>
</evidence>
<dbReference type="InterPro" id="IPR057379">
    <property type="entry name" value="PH_SPO71"/>
</dbReference>
<feature type="compositionally biased region" description="Acidic residues" evidence="1">
    <location>
        <begin position="119"/>
        <end position="132"/>
    </location>
</feature>
<dbReference type="InterPro" id="IPR001849">
    <property type="entry name" value="PH_domain"/>
</dbReference>
<protein>
    <recommendedName>
        <fullName evidence="2">PH domain-containing protein</fullName>
    </recommendedName>
</protein>